<dbReference type="InterPro" id="IPR003494">
    <property type="entry name" value="SHS2_FtsA"/>
</dbReference>
<feature type="domain" description="SHS2" evidence="1">
    <location>
        <begin position="6"/>
        <end position="198"/>
    </location>
</feature>
<dbReference type="SUPFAM" id="SSF53067">
    <property type="entry name" value="Actin-like ATPase domain"/>
    <property type="match status" value="1"/>
</dbReference>
<keyword evidence="3" id="KW-1185">Reference proteome</keyword>
<dbReference type="GO" id="GO:0051301">
    <property type="term" value="P:cell division"/>
    <property type="evidence" value="ECO:0007669"/>
    <property type="project" value="UniProtKB-KW"/>
</dbReference>
<reference evidence="2 3" key="1">
    <citation type="submission" date="2017-12" db="EMBL/GenBank/DDBJ databases">
        <title>Complete genome sequence of Spiroplasma floricola 23-6 (ATCC 29989).</title>
        <authorList>
            <person name="Tsai Y.-M."/>
            <person name="Wu P.-S."/>
            <person name="Lo W.-S."/>
            <person name="Kuo C.-H."/>
        </authorList>
    </citation>
    <scope>NUCLEOTIDE SEQUENCE [LARGE SCALE GENOMIC DNA]</scope>
    <source>
        <strain evidence="2 3">23-6</strain>
    </source>
</reference>
<dbReference type="SMART" id="SM00842">
    <property type="entry name" value="FtsA"/>
    <property type="match status" value="1"/>
</dbReference>
<dbReference type="AlphaFoldDB" id="A0A2K8SF62"/>
<keyword evidence="2" id="KW-0132">Cell division</keyword>
<name>A0A2K8SF62_9MOLU</name>
<proteinExistence type="predicted"/>
<organism evidence="2 3">
    <name type="scientific">Spiroplasma floricola 23-6</name>
    <dbReference type="NCBI Taxonomy" id="1336749"/>
    <lineage>
        <taxon>Bacteria</taxon>
        <taxon>Bacillati</taxon>
        <taxon>Mycoplasmatota</taxon>
        <taxon>Mollicutes</taxon>
        <taxon>Entomoplasmatales</taxon>
        <taxon>Spiroplasmataceae</taxon>
        <taxon>Spiroplasma</taxon>
    </lineage>
</organism>
<keyword evidence="2" id="KW-0131">Cell cycle</keyword>
<sequence length="461" mass="53967">MYNETYAAIEISKKYIKFVVGKYKQHIGLKIVFKEREKSKGNWLTENNDIVDTNLVAHRLIKMINKYESMYKEKIRRVSVIYPTGTLQIKEASPSIFIETPDKVIRSEHIRTLYKNAKKVIFNDNQIVTNIKPYEFRINNSHSVAKPPVNIKANLLSMNAKVYTAEKHVVDSFDRVLKTLNIEKLTVASQLYSLAKQCNDGLNFRHTFALINWDWDCVDIGYFSRETLVKKETLSFGIKHIIENLANKMAAKFDISNKYIFKLLNFSSTTLDNIVIYRKYIASEKRTYELKTIDIKKLLLEELNSVIDKVDVLIEREMSAVKNFKVYHTGKITEIAGFEKILLRSKHKNISEAYYSLITGASEIWTTALCGIIKHSRAINKNQKEIRTSTEIYHLPFMDNPNQVQNHPRMQGMPMPQNRAMTQQEYMMQNQQKVYQQNQQMNQQLNQQMLIQQNYQNNENF</sequence>
<dbReference type="InterPro" id="IPR043129">
    <property type="entry name" value="ATPase_NBD"/>
</dbReference>
<dbReference type="KEGG" id="sfz:SFLOR_v1c08300"/>
<evidence type="ECO:0000313" key="3">
    <source>
        <dbReference type="Proteomes" id="UP000231823"/>
    </source>
</evidence>
<evidence type="ECO:0000259" key="1">
    <source>
        <dbReference type="SMART" id="SM00842"/>
    </source>
</evidence>
<accession>A0A2K8SF62</accession>
<protein>
    <submittedName>
        <fullName evidence="2">Cell division protein FtsA</fullName>
    </submittedName>
</protein>
<dbReference type="OrthoDB" id="387486at2"/>
<dbReference type="EMBL" id="CP025057">
    <property type="protein sequence ID" value="AUB31878.1"/>
    <property type="molecule type" value="Genomic_DNA"/>
</dbReference>
<evidence type="ECO:0000313" key="2">
    <source>
        <dbReference type="EMBL" id="AUB31878.1"/>
    </source>
</evidence>
<dbReference type="Proteomes" id="UP000231823">
    <property type="component" value="Chromosome"/>
</dbReference>
<gene>
    <name evidence="2" type="primary">ftsA</name>
    <name evidence="2" type="ORF">SFLOR_v1c08300</name>
</gene>
<dbReference type="RefSeq" id="WP_100916839.1">
    <property type="nucleotide sequence ID" value="NZ_CP025057.1"/>
</dbReference>